<keyword evidence="8" id="KW-1185">Reference proteome</keyword>
<dbReference type="Gene3D" id="6.10.330.20">
    <property type="match status" value="1"/>
</dbReference>
<dbReference type="PANTHER" id="PTHR21183:SF18">
    <property type="entry name" value="LARGE RIBOSOMAL SUBUNIT PROTEIN UL29M"/>
    <property type="match status" value="1"/>
</dbReference>
<evidence type="ECO:0000256" key="6">
    <source>
        <dbReference type="ARBA" id="ARBA00035289"/>
    </source>
</evidence>
<dbReference type="PANTHER" id="PTHR21183">
    <property type="entry name" value="RIBOSOMAL PROTEIN L47, MITOCHONDRIAL-RELATED"/>
    <property type="match status" value="1"/>
</dbReference>
<accession>A0AAD4N5D8</accession>
<keyword evidence="3 7" id="KW-0689">Ribosomal protein</keyword>
<dbReference type="EMBL" id="JAKKPZ010000020">
    <property type="protein sequence ID" value="KAI1711952.1"/>
    <property type="molecule type" value="Genomic_DNA"/>
</dbReference>
<dbReference type="InterPro" id="IPR038340">
    <property type="entry name" value="MRP-L47_sf"/>
</dbReference>
<keyword evidence="4" id="KW-0496">Mitochondrion</keyword>
<evidence type="ECO:0000256" key="3">
    <source>
        <dbReference type="ARBA" id="ARBA00022980"/>
    </source>
</evidence>
<comment type="similarity">
    <text evidence="2">Belongs to the universal ribosomal protein uL29 family.</text>
</comment>
<comment type="subcellular location">
    <subcellularLocation>
        <location evidence="1">Mitochondrion</location>
    </subcellularLocation>
</comment>
<dbReference type="AlphaFoldDB" id="A0AAD4N5D8"/>
<dbReference type="GO" id="GO:0003735">
    <property type="term" value="F:structural constituent of ribosome"/>
    <property type="evidence" value="ECO:0007669"/>
    <property type="project" value="InterPro"/>
</dbReference>
<protein>
    <recommendedName>
        <fullName evidence="6">Large ribosomal subunit protein uL29m</fullName>
    </recommendedName>
</protein>
<evidence type="ECO:0000313" key="7">
    <source>
        <dbReference type="EMBL" id="KAI1711952.1"/>
    </source>
</evidence>
<dbReference type="Proteomes" id="UP001201812">
    <property type="component" value="Unassembled WGS sequence"/>
</dbReference>
<keyword evidence="5" id="KW-0687">Ribonucleoprotein</keyword>
<dbReference type="Pfam" id="PF06984">
    <property type="entry name" value="MRP-L47"/>
    <property type="match status" value="1"/>
</dbReference>
<name>A0AAD4N5D8_9BILA</name>
<sequence>MRDKSTSLLRVIVSSVLRSSERTKTTDILPKKDVDAISKAAQAEISSPKEEKNYLLAEFFDKKVNFGLTELRAKERPGRSWTIDELRLKSNSDLHKLWYVLLKERNMLLTMKEAYVARARIFPNPERLDRVEESMKNLETVVHERNDAYLRLETGEGASPPMRRVTSFAGFTYEQPAKEHYEPTEVTGDKEYEVPYLDDDAYLMQKLWHEKQYLKKEIEIHDKYMDKLMTEDHVKYRQGLRRRFDRVEHMPKYIAAEKKPATCSN</sequence>
<comment type="caution">
    <text evidence="7">The sequence shown here is derived from an EMBL/GenBank/DDBJ whole genome shotgun (WGS) entry which is preliminary data.</text>
</comment>
<evidence type="ECO:0000313" key="8">
    <source>
        <dbReference type="Proteomes" id="UP001201812"/>
    </source>
</evidence>
<evidence type="ECO:0000256" key="4">
    <source>
        <dbReference type="ARBA" id="ARBA00023128"/>
    </source>
</evidence>
<reference evidence="7" key="1">
    <citation type="submission" date="2022-01" db="EMBL/GenBank/DDBJ databases">
        <title>Genome Sequence Resource for Two Populations of Ditylenchus destructor, the Migratory Endoparasitic Phytonematode.</title>
        <authorList>
            <person name="Zhang H."/>
            <person name="Lin R."/>
            <person name="Xie B."/>
        </authorList>
    </citation>
    <scope>NUCLEOTIDE SEQUENCE</scope>
    <source>
        <strain evidence="7">BazhouSP</strain>
    </source>
</reference>
<gene>
    <name evidence="7" type="ORF">DdX_09913</name>
</gene>
<organism evidence="7 8">
    <name type="scientific">Ditylenchus destructor</name>
    <dbReference type="NCBI Taxonomy" id="166010"/>
    <lineage>
        <taxon>Eukaryota</taxon>
        <taxon>Metazoa</taxon>
        <taxon>Ecdysozoa</taxon>
        <taxon>Nematoda</taxon>
        <taxon>Chromadorea</taxon>
        <taxon>Rhabditida</taxon>
        <taxon>Tylenchina</taxon>
        <taxon>Tylenchomorpha</taxon>
        <taxon>Sphaerularioidea</taxon>
        <taxon>Anguinidae</taxon>
        <taxon>Anguininae</taxon>
        <taxon>Ditylenchus</taxon>
    </lineage>
</organism>
<dbReference type="GO" id="GO:0005762">
    <property type="term" value="C:mitochondrial large ribosomal subunit"/>
    <property type="evidence" value="ECO:0007669"/>
    <property type="project" value="TreeGrafter"/>
</dbReference>
<evidence type="ECO:0000256" key="2">
    <source>
        <dbReference type="ARBA" id="ARBA00009254"/>
    </source>
</evidence>
<evidence type="ECO:0000256" key="5">
    <source>
        <dbReference type="ARBA" id="ARBA00023274"/>
    </source>
</evidence>
<evidence type="ECO:0000256" key="1">
    <source>
        <dbReference type="ARBA" id="ARBA00004173"/>
    </source>
</evidence>
<dbReference type="GO" id="GO:0032543">
    <property type="term" value="P:mitochondrial translation"/>
    <property type="evidence" value="ECO:0007669"/>
    <property type="project" value="TreeGrafter"/>
</dbReference>
<dbReference type="InterPro" id="IPR010729">
    <property type="entry name" value="Ribosomal_uL29_mit"/>
</dbReference>
<proteinExistence type="inferred from homology"/>